<keyword evidence="2" id="KW-1185">Reference proteome</keyword>
<protein>
    <submittedName>
        <fullName evidence="1">Uncharacterized protein</fullName>
    </submittedName>
</protein>
<dbReference type="RefSeq" id="WP_091624267.1">
    <property type="nucleotide sequence ID" value="NZ_FOEF01000017.1"/>
</dbReference>
<proteinExistence type="predicted"/>
<dbReference type="OrthoDB" id="3699175at2"/>
<organism evidence="1 2">
    <name type="scientific">Amycolatopsis saalfeldensis</name>
    <dbReference type="NCBI Taxonomy" id="394193"/>
    <lineage>
        <taxon>Bacteria</taxon>
        <taxon>Bacillati</taxon>
        <taxon>Actinomycetota</taxon>
        <taxon>Actinomycetes</taxon>
        <taxon>Pseudonocardiales</taxon>
        <taxon>Pseudonocardiaceae</taxon>
        <taxon>Amycolatopsis</taxon>
    </lineage>
</organism>
<name>A0A1H8YIJ9_9PSEU</name>
<reference evidence="1 2" key="1">
    <citation type="submission" date="2016-10" db="EMBL/GenBank/DDBJ databases">
        <authorList>
            <person name="de Groot N.N."/>
        </authorList>
    </citation>
    <scope>NUCLEOTIDE SEQUENCE [LARGE SCALE GENOMIC DNA]</scope>
    <source>
        <strain evidence="1 2">DSM 44993</strain>
    </source>
</reference>
<evidence type="ECO:0000313" key="2">
    <source>
        <dbReference type="Proteomes" id="UP000198582"/>
    </source>
</evidence>
<dbReference type="AlphaFoldDB" id="A0A1H8YIJ9"/>
<sequence length="242" mass="24573">MGTSLKRTPRSALLTALLAALVTAGALVAVVVLRSSPVEDGAPGAAPVAAPGTDQPTATTCGTGPCRELAAMTVGGTPVSLLADATGGWGRVRVGAKPDTEFELAITGMGAKLAPNSLQCIAGTTSACLVRGDVSGGAFGELLIESSGVWRDFGQPYFADAGTLSLDDVDQDGRPDLILVRHECPGSTPGTTTCQAAPVLAEVYQLSGDILGCTRKVTSPSQLRGWPLVQVRRNELSACPAS</sequence>
<dbReference type="STRING" id="394193.SAMN04489732_117221"/>
<dbReference type="EMBL" id="FOEF01000017">
    <property type="protein sequence ID" value="SEP51903.1"/>
    <property type="molecule type" value="Genomic_DNA"/>
</dbReference>
<accession>A0A1H8YIJ9</accession>
<gene>
    <name evidence="1" type="ORF">SAMN04489732_117221</name>
</gene>
<dbReference type="Proteomes" id="UP000198582">
    <property type="component" value="Unassembled WGS sequence"/>
</dbReference>
<evidence type="ECO:0000313" key="1">
    <source>
        <dbReference type="EMBL" id="SEP51903.1"/>
    </source>
</evidence>